<reference evidence="9 10" key="1">
    <citation type="journal article" date="2019" name="Emerg. Microbes Infect.">
        <title>Comprehensive subspecies identification of 175 nontuberculous mycobacteria species based on 7547 genomic profiles.</title>
        <authorList>
            <person name="Matsumoto Y."/>
            <person name="Kinjo T."/>
            <person name="Motooka D."/>
            <person name="Nabeya D."/>
            <person name="Jung N."/>
            <person name="Uechi K."/>
            <person name="Horii T."/>
            <person name="Iida T."/>
            <person name="Fujita J."/>
            <person name="Nakamura S."/>
        </authorList>
    </citation>
    <scope>NUCLEOTIDE SEQUENCE [LARGE SCALE GENOMIC DNA]</scope>
    <source>
        <strain evidence="9 10">JCM 30996</strain>
    </source>
</reference>
<name>A0A7I9ZMY2_9MYCO</name>
<dbReference type="Gene3D" id="3.90.79.10">
    <property type="entry name" value="Nucleoside Triphosphate Pyrophosphohydrolase"/>
    <property type="match status" value="1"/>
</dbReference>
<evidence type="ECO:0000256" key="4">
    <source>
        <dbReference type="ARBA" id="ARBA00022801"/>
    </source>
</evidence>
<keyword evidence="10" id="KW-1185">Reference proteome</keyword>
<keyword evidence="6" id="KW-0464">Manganese</keyword>
<keyword evidence="4 9" id="KW-0378">Hydrolase</keyword>
<feature type="region of interest" description="Disordered" evidence="7">
    <location>
        <begin position="1"/>
        <end position="23"/>
    </location>
</feature>
<evidence type="ECO:0000256" key="1">
    <source>
        <dbReference type="ARBA" id="ARBA00001936"/>
    </source>
</evidence>
<dbReference type="PANTHER" id="PTHR12318:SF0">
    <property type="entry name" value="ACYL-COENZYME A DIPHOSPHATASE NUDT19"/>
    <property type="match status" value="1"/>
</dbReference>
<evidence type="ECO:0000256" key="2">
    <source>
        <dbReference type="ARBA" id="ARBA00001946"/>
    </source>
</evidence>
<protein>
    <submittedName>
        <fullName evidence="9">NUDIX hydrolase</fullName>
    </submittedName>
</protein>
<dbReference type="Proteomes" id="UP000465304">
    <property type="component" value="Unassembled WGS sequence"/>
</dbReference>
<evidence type="ECO:0000256" key="6">
    <source>
        <dbReference type="ARBA" id="ARBA00023211"/>
    </source>
</evidence>
<dbReference type="CDD" id="cd18870">
    <property type="entry name" value="NUDIX_AcylCoAdiphos_Nudt19"/>
    <property type="match status" value="1"/>
</dbReference>
<evidence type="ECO:0000256" key="3">
    <source>
        <dbReference type="ARBA" id="ARBA00022723"/>
    </source>
</evidence>
<evidence type="ECO:0000259" key="8">
    <source>
        <dbReference type="PROSITE" id="PS51462"/>
    </source>
</evidence>
<organism evidence="9 10">
    <name type="scientific">Mycolicibacterium hippocampi</name>
    <dbReference type="NCBI Taxonomy" id="659824"/>
    <lineage>
        <taxon>Bacteria</taxon>
        <taxon>Bacillati</taxon>
        <taxon>Actinomycetota</taxon>
        <taxon>Actinomycetes</taxon>
        <taxon>Mycobacteriales</taxon>
        <taxon>Mycobacteriaceae</taxon>
        <taxon>Mycolicibacterium</taxon>
    </lineage>
</organism>
<evidence type="ECO:0000256" key="7">
    <source>
        <dbReference type="SAM" id="MobiDB-lite"/>
    </source>
</evidence>
<keyword evidence="5" id="KW-0460">Magnesium</keyword>
<keyword evidence="3" id="KW-0479">Metal-binding</keyword>
<dbReference type="AlphaFoldDB" id="A0A7I9ZMY2"/>
<accession>A0A7I9ZMY2</accession>
<gene>
    <name evidence="9" type="ORF">MHIP_28640</name>
</gene>
<sequence>MTDSSAPLPARPAAPLPARPAAPLPARPAATVMLIRDQPQHEQGLEVFLMRRHSAMDFVAGVMVFPGGGVDDRDRNADVAWHGPGRQWWADRFGIDVELAEALVCAAARETFEECGVLFAGAADDPDLLVDDASVYREQRAAMENKSLSFGEFLRSEKLMLRADLLRPWANWVTPKEERTRRYDTYFFVGAIPQGQRADGDNTETDKADWVTPQAALDDFADGRSFLLPPTWTQLDALHGRSVAEVLAVERQIVAVEPHLSAAKGGNWEIEFFNSDRYNDARNRRAPQGYTDGAPLA</sequence>
<comment type="caution">
    <text evidence="9">The sequence shown here is derived from an EMBL/GenBank/DDBJ whole genome shotgun (WGS) entry which is preliminary data.</text>
</comment>
<feature type="compositionally biased region" description="Pro residues" evidence="7">
    <location>
        <begin position="9"/>
        <end position="23"/>
    </location>
</feature>
<evidence type="ECO:0000313" key="9">
    <source>
        <dbReference type="EMBL" id="GFH02381.1"/>
    </source>
</evidence>
<evidence type="ECO:0000313" key="10">
    <source>
        <dbReference type="Proteomes" id="UP000465304"/>
    </source>
</evidence>
<dbReference type="PANTHER" id="PTHR12318">
    <property type="entry name" value="TESTOSTERONE-REGULATED PROTEIN RP2"/>
    <property type="match status" value="1"/>
</dbReference>
<dbReference type="InterPro" id="IPR015797">
    <property type="entry name" value="NUDIX_hydrolase-like_dom_sf"/>
</dbReference>
<feature type="domain" description="Nudix hydrolase" evidence="8">
    <location>
        <begin position="25"/>
        <end position="234"/>
    </location>
</feature>
<comment type="cofactor">
    <cofactor evidence="2">
        <name>Mg(2+)</name>
        <dbReference type="ChEBI" id="CHEBI:18420"/>
    </cofactor>
</comment>
<dbReference type="SUPFAM" id="SSF55811">
    <property type="entry name" value="Nudix"/>
    <property type="match status" value="1"/>
</dbReference>
<dbReference type="GO" id="GO:0046872">
    <property type="term" value="F:metal ion binding"/>
    <property type="evidence" value="ECO:0007669"/>
    <property type="project" value="UniProtKB-KW"/>
</dbReference>
<dbReference type="EMBL" id="BLLB01000002">
    <property type="protein sequence ID" value="GFH02381.1"/>
    <property type="molecule type" value="Genomic_DNA"/>
</dbReference>
<dbReference type="PROSITE" id="PS51462">
    <property type="entry name" value="NUDIX"/>
    <property type="match status" value="1"/>
</dbReference>
<dbReference type="InterPro" id="IPR039121">
    <property type="entry name" value="NUDT19"/>
</dbReference>
<proteinExistence type="predicted"/>
<dbReference type="InterPro" id="IPR000086">
    <property type="entry name" value="NUDIX_hydrolase_dom"/>
</dbReference>
<comment type="cofactor">
    <cofactor evidence="1">
        <name>Mn(2+)</name>
        <dbReference type="ChEBI" id="CHEBI:29035"/>
    </cofactor>
</comment>
<dbReference type="GO" id="GO:0016818">
    <property type="term" value="F:hydrolase activity, acting on acid anhydrides, in phosphorus-containing anhydrides"/>
    <property type="evidence" value="ECO:0007669"/>
    <property type="project" value="InterPro"/>
</dbReference>
<evidence type="ECO:0000256" key="5">
    <source>
        <dbReference type="ARBA" id="ARBA00022842"/>
    </source>
</evidence>